<dbReference type="AlphaFoldDB" id="A0A0L0P5Z6"/>
<organism evidence="1 2">
    <name type="scientific">Candidozyma auris</name>
    <name type="common">Yeast</name>
    <name type="synonym">Candida auris</name>
    <dbReference type="NCBI Taxonomy" id="498019"/>
    <lineage>
        <taxon>Eukaryota</taxon>
        <taxon>Fungi</taxon>
        <taxon>Dikarya</taxon>
        <taxon>Ascomycota</taxon>
        <taxon>Saccharomycotina</taxon>
        <taxon>Pichiomycetes</taxon>
        <taxon>Metschnikowiaceae</taxon>
        <taxon>Candidozyma</taxon>
    </lineage>
</organism>
<dbReference type="VEuPathDB" id="FungiDB:QG37_01143"/>
<gene>
    <name evidence="1" type="ORF">QG37_01143</name>
</gene>
<sequence length="56" mass="6003">MGRRSVEEYGGLYVSSLDPGKPWKVLIASIGPNPSSRMKMAANVMCTSGGRVLVTF</sequence>
<comment type="caution">
    <text evidence="1">The sequence shown here is derived from an EMBL/GenBank/DDBJ whole genome shotgun (WGS) entry which is preliminary data.</text>
</comment>
<protein>
    <submittedName>
        <fullName evidence="1">Uncharacterized protein</fullName>
    </submittedName>
</protein>
<accession>A0A0L0P5Z6</accession>
<name>A0A0L0P5Z6_CANAR</name>
<evidence type="ECO:0000313" key="1">
    <source>
        <dbReference type="EMBL" id="KNE01803.1"/>
    </source>
</evidence>
<dbReference type="Proteomes" id="UP000037122">
    <property type="component" value="Unassembled WGS sequence"/>
</dbReference>
<reference evidence="2" key="1">
    <citation type="journal article" date="2015" name="BMC Genomics">
        <title>Draft genome of a commonly misdiagnosed multidrug resistant pathogen Candida auris.</title>
        <authorList>
            <person name="Chatterjee S."/>
            <person name="Alampalli S.V."/>
            <person name="Nageshan R.K."/>
            <person name="Chettiar S.T."/>
            <person name="Joshi S."/>
            <person name="Tatu U.S."/>
        </authorList>
    </citation>
    <scope>NUCLEOTIDE SEQUENCE [LARGE SCALE GENOMIC DNA]</scope>
    <source>
        <strain evidence="2">6684</strain>
    </source>
</reference>
<evidence type="ECO:0000313" key="2">
    <source>
        <dbReference type="Proteomes" id="UP000037122"/>
    </source>
</evidence>
<proteinExistence type="predicted"/>
<dbReference type="EMBL" id="LGST01000008">
    <property type="protein sequence ID" value="KNE01803.1"/>
    <property type="molecule type" value="Genomic_DNA"/>
</dbReference>